<dbReference type="Gene3D" id="1.20.1600.10">
    <property type="entry name" value="Outer membrane efflux proteins (OEP)"/>
    <property type="match status" value="1"/>
</dbReference>
<feature type="chain" id="PRO_5035341604" evidence="2">
    <location>
        <begin position="22"/>
        <end position="472"/>
    </location>
</feature>
<evidence type="ECO:0000313" key="3">
    <source>
        <dbReference type="EMBL" id="MBE9608015.1"/>
    </source>
</evidence>
<accession>A0A8J7FVW5</accession>
<comment type="similarity">
    <text evidence="1 2">Belongs to the outer membrane factor (OMF) (TC 1.B.17) family.</text>
</comment>
<keyword evidence="2" id="KW-0732">Signal</keyword>
<dbReference type="PANTHER" id="PTHR30203:SF32">
    <property type="entry name" value="CATION EFFLUX SYSTEM PROTEIN CUSC"/>
    <property type="match status" value="1"/>
</dbReference>
<dbReference type="InterPro" id="IPR003423">
    <property type="entry name" value="OMP_efflux"/>
</dbReference>
<dbReference type="Proteomes" id="UP000604481">
    <property type="component" value="Unassembled WGS sequence"/>
</dbReference>
<keyword evidence="2" id="KW-0472">Membrane</keyword>
<name>A0A8J7FVW5_9NEIS</name>
<feature type="signal peptide" evidence="2">
    <location>
        <begin position="1"/>
        <end position="21"/>
    </location>
</feature>
<proteinExistence type="inferred from homology"/>
<evidence type="ECO:0000256" key="2">
    <source>
        <dbReference type="RuleBase" id="RU362097"/>
    </source>
</evidence>
<dbReference type="PANTHER" id="PTHR30203">
    <property type="entry name" value="OUTER MEMBRANE CATION EFFLUX PROTEIN"/>
    <property type="match status" value="1"/>
</dbReference>
<comment type="subcellular location">
    <subcellularLocation>
        <location evidence="2">Cell membrane</location>
        <topology evidence="2">Lipid-anchor</topology>
    </subcellularLocation>
</comment>
<keyword evidence="2" id="KW-0564">Palmitate</keyword>
<evidence type="ECO:0000256" key="1">
    <source>
        <dbReference type="ARBA" id="ARBA00007613"/>
    </source>
</evidence>
<gene>
    <name evidence="3" type="ORF">INR99_01510</name>
</gene>
<dbReference type="GO" id="GO:0015562">
    <property type="term" value="F:efflux transmembrane transporter activity"/>
    <property type="evidence" value="ECO:0007669"/>
    <property type="project" value="InterPro"/>
</dbReference>
<organism evidence="3 4">
    <name type="scientific">Chitinilyticum piscinae</name>
    <dbReference type="NCBI Taxonomy" id="2866724"/>
    <lineage>
        <taxon>Bacteria</taxon>
        <taxon>Pseudomonadati</taxon>
        <taxon>Pseudomonadota</taxon>
        <taxon>Betaproteobacteria</taxon>
        <taxon>Neisseriales</taxon>
        <taxon>Chitinibacteraceae</taxon>
        <taxon>Chitinilyticum</taxon>
    </lineage>
</organism>
<dbReference type="SUPFAM" id="SSF56954">
    <property type="entry name" value="Outer membrane efflux proteins (OEP)"/>
    <property type="match status" value="1"/>
</dbReference>
<dbReference type="EMBL" id="JADFUA010000001">
    <property type="protein sequence ID" value="MBE9608015.1"/>
    <property type="molecule type" value="Genomic_DNA"/>
</dbReference>
<protein>
    <submittedName>
        <fullName evidence="3">Efflux transporter outer membrane subunit</fullName>
    </submittedName>
</protein>
<dbReference type="InterPro" id="IPR010131">
    <property type="entry name" value="MdtP/NodT-like"/>
</dbReference>
<dbReference type="Gene3D" id="2.20.200.10">
    <property type="entry name" value="Outer membrane efflux proteins (OEP)"/>
    <property type="match status" value="1"/>
</dbReference>
<evidence type="ECO:0000313" key="4">
    <source>
        <dbReference type="Proteomes" id="UP000604481"/>
    </source>
</evidence>
<dbReference type="PROSITE" id="PS51257">
    <property type="entry name" value="PROKAR_LIPOPROTEIN"/>
    <property type="match status" value="1"/>
</dbReference>
<keyword evidence="4" id="KW-1185">Reference proteome</keyword>
<dbReference type="Pfam" id="PF02321">
    <property type="entry name" value="OEP"/>
    <property type="match status" value="2"/>
</dbReference>
<dbReference type="AlphaFoldDB" id="A0A8J7FVW5"/>
<keyword evidence="2" id="KW-0449">Lipoprotein</keyword>
<reference evidence="3 4" key="1">
    <citation type="submission" date="2020-10" db="EMBL/GenBank/DDBJ databases">
        <title>The genome sequence of Chitinilyticum litopenaei 4Y14.</title>
        <authorList>
            <person name="Liu Y."/>
        </authorList>
    </citation>
    <scope>NUCLEOTIDE SEQUENCE [LARGE SCALE GENOMIC DNA]</scope>
    <source>
        <strain evidence="3 4">4Y14</strain>
    </source>
</reference>
<sequence>MIRSSAAAVVLALLGGCANLAPDYRQPDAPVPATLGNADGYAGKAIDSKGSQDNTLEDQRWRQVFTAPALQAVIAQALANNRDWRMAMLNVEKARAQYQIADSARMPSINATGSGTHQRTPGTLTDNGAARIGHQYAAGVGISSFELDFFGRVQNLSEAAFRDYMATTEARQSARLSLIANVANGWYALAAAQQKLAVARATLASRQETQQLIERRLAAGVAGELELREAQTQTETAAVDVARYLSQVQQSRNALQLLAGAPVDVASLPDGWQGAAVPGVPAIPADLPSSALLQRPDVKQAEQQLRAADANIGAARAAFFPTITLTANAGAASTQLNQLFKGGSGTWLFAPQINLPIFDGGRNQANLDAAKVDRELAVAGYEKAIQSGFREVADGLAQLQGDADQLAAQSRVLAASQQALKLADARYQKGVAGYLDVLLAQRSYYGAQLVQIDLQQEQAANQIGLYKALALY</sequence>
<dbReference type="GO" id="GO:0005886">
    <property type="term" value="C:plasma membrane"/>
    <property type="evidence" value="ECO:0007669"/>
    <property type="project" value="UniProtKB-SubCell"/>
</dbReference>
<keyword evidence="2" id="KW-1134">Transmembrane beta strand</keyword>
<comment type="caution">
    <text evidence="3">The sequence shown here is derived from an EMBL/GenBank/DDBJ whole genome shotgun (WGS) entry which is preliminary data.</text>
</comment>
<dbReference type="NCBIfam" id="TIGR01845">
    <property type="entry name" value="outer_NodT"/>
    <property type="match status" value="1"/>
</dbReference>
<keyword evidence="2" id="KW-0812">Transmembrane</keyword>